<dbReference type="PROSITE" id="PS00028">
    <property type="entry name" value="ZINC_FINGER_C2H2_1"/>
    <property type="match status" value="9"/>
</dbReference>
<evidence type="ECO:0000313" key="10">
    <source>
        <dbReference type="Proteomes" id="UP000014760"/>
    </source>
</evidence>
<dbReference type="EMBL" id="KB291874">
    <property type="protein sequence ID" value="ELU18507.1"/>
    <property type="molecule type" value="Genomic_DNA"/>
</dbReference>
<keyword evidence="2" id="KW-0677">Repeat</keyword>
<reference evidence="8 10" key="2">
    <citation type="journal article" date="2013" name="Nature">
        <title>Insights into bilaterian evolution from three spiralian genomes.</title>
        <authorList>
            <person name="Simakov O."/>
            <person name="Marletaz F."/>
            <person name="Cho S.J."/>
            <person name="Edsinger-Gonzales E."/>
            <person name="Havlak P."/>
            <person name="Hellsten U."/>
            <person name="Kuo D.H."/>
            <person name="Larsson T."/>
            <person name="Lv J."/>
            <person name="Arendt D."/>
            <person name="Savage R."/>
            <person name="Osoegawa K."/>
            <person name="de Jong P."/>
            <person name="Grimwood J."/>
            <person name="Chapman J.A."/>
            <person name="Shapiro H."/>
            <person name="Aerts A."/>
            <person name="Otillar R.P."/>
            <person name="Terry A.Y."/>
            <person name="Boore J.L."/>
            <person name="Grigoriev I.V."/>
            <person name="Lindberg D.R."/>
            <person name="Seaver E.C."/>
            <person name="Weisblat D.A."/>
            <person name="Putnam N.H."/>
            <person name="Rokhsar D.S."/>
        </authorList>
    </citation>
    <scope>NUCLEOTIDE SEQUENCE</scope>
    <source>
        <strain evidence="8 10">I ESC-2004</strain>
    </source>
</reference>
<gene>
    <name evidence="8" type="ORF">CAPTEDRAFT_219836</name>
</gene>
<keyword evidence="4" id="KW-0862">Zinc</keyword>
<feature type="domain" description="C2H2-type" evidence="7">
    <location>
        <begin position="862"/>
        <end position="888"/>
    </location>
</feature>
<evidence type="ECO:0000313" key="8">
    <source>
        <dbReference type="EMBL" id="ELU18507.1"/>
    </source>
</evidence>
<dbReference type="Gene3D" id="3.30.160.60">
    <property type="entry name" value="Classic Zinc Finger"/>
    <property type="match status" value="6"/>
</dbReference>
<dbReference type="EnsemblMetazoa" id="CapteT219836">
    <property type="protein sequence ID" value="CapteP219836"/>
    <property type="gene ID" value="CapteG219836"/>
</dbReference>
<feature type="region of interest" description="Disordered" evidence="6">
    <location>
        <begin position="1"/>
        <end position="65"/>
    </location>
</feature>
<dbReference type="SMART" id="SM00355">
    <property type="entry name" value="ZnF_C2H2"/>
    <property type="match status" value="22"/>
</dbReference>
<feature type="domain" description="C2H2-type" evidence="7">
    <location>
        <begin position="979"/>
        <end position="1006"/>
    </location>
</feature>
<organism evidence="8">
    <name type="scientific">Capitella teleta</name>
    <name type="common">Polychaete worm</name>
    <dbReference type="NCBI Taxonomy" id="283909"/>
    <lineage>
        <taxon>Eukaryota</taxon>
        <taxon>Metazoa</taxon>
        <taxon>Spiralia</taxon>
        <taxon>Lophotrochozoa</taxon>
        <taxon>Annelida</taxon>
        <taxon>Polychaeta</taxon>
        <taxon>Sedentaria</taxon>
        <taxon>Scolecida</taxon>
        <taxon>Capitellidae</taxon>
        <taxon>Capitella</taxon>
    </lineage>
</organism>
<feature type="region of interest" description="Disordered" evidence="6">
    <location>
        <begin position="461"/>
        <end position="480"/>
    </location>
</feature>
<dbReference type="Proteomes" id="UP000014760">
    <property type="component" value="Unassembled WGS sequence"/>
</dbReference>
<accession>R7VIX7</accession>
<dbReference type="EMBL" id="AMQN01003771">
    <property type="status" value="NOT_ANNOTATED_CDS"/>
    <property type="molecule type" value="Genomic_DNA"/>
</dbReference>
<evidence type="ECO:0000259" key="7">
    <source>
        <dbReference type="PROSITE" id="PS50157"/>
    </source>
</evidence>
<keyword evidence="3 5" id="KW-0863">Zinc-finger</keyword>
<proteinExistence type="predicted"/>
<dbReference type="OMA" id="LNECTRY"/>
<dbReference type="GO" id="GO:0008270">
    <property type="term" value="F:zinc ion binding"/>
    <property type="evidence" value="ECO:0007669"/>
    <property type="project" value="UniProtKB-KW"/>
</dbReference>
<evidence type="ECO:0000256" key="4">
    <source>
        <dbReference type="ARBA" id="ARBA00022833"/>
    </source>
</evidence>
<feature type="domain" description="C2H2-type" evidence="7">
    <location>
        <begin position="919"/>
        <end position="947"/>
    </location>
</feature>
<evidence type="ECO:0000256" key="2">
    <source>
        <dbReference type="ARBA" id="ARBA00022737"/>
    </source>
</evidence>
<evidence type="ECO:0000256" key="6">
    <source>
        <dbReference type="SAM" id="MobiDB-lite"/>
    </source>
</evidence>
<dbReference type="STRING" id="283909.R7VIX7"/>
<reference evidence="9" key="3">
    <citation type="submission" date="2015-06" db="UniProtKB">
        <authorList>
            <consortium name="EnsemblMetazoa"/>
        </authorList>
    </citation>
    <scope>IDENTIFICATION</scope>
</reference>
<keyword evidence="1" id="KW-0479">Metal-binding</keyword>
<sequence length="1187" mass="134299">MPRKRKTVIKQEDEDDEAVTPTAGRPVRAARLNHRFLGTPKKSPESDGESQHSLVVSSHKKRRKKEATVAIGDLLDDVQAAVKDDKHVESEIRIAPESEVPAAMEGMVMEEDVTGETEEGDPSEEIICIECPPMNAHSTPFILELPQLTRKVMLKAQGSNDPVSTSDLQETLKVFSSIQANLSQSSVSALLQRDPDWVRAITQKAEVKIEGNTLAGSSESFSAAAVRIQQLLAAEMSCIQTDGGSDNITDVEEATDDKVKLMIVEGGPAVCPFCQESFPSASLKREHVWKDHEPLEEIVTVPVFGSIYWEDVLQVVSSGKEEPERCTLCDFKGTDFLAHFKEKHGDAPLSCRYCRVPFEDKKRLRLHVLAHLEASTLVRCKYCDREGGVQSMKRHVSSKHEAEPSLAAHYSKVKRFLCPACSRRKFHDRNECIDHMTECTRSHHSDLDQYMVEIDPIDEADEGEGEEVEPAQEEVGEQQSNVRMSKCRSCSYSGSVWQVRSHFKRHHASRQHACPHCEVTFSTAFALNKHKQTHFDSKGALKPPTPRLNKLLKCKLCAFRSSRMGLMMHLSRAHGIKGNTEAESGQIFSCPHCGKIFTKQNAFNCHEWRCKRKAEVKPRANPLHSRLDEFKDVAEYIREANEEESKSADLGDAQVLRYDEGPLSKDQKRKIVSKGIEQLPELFPDNGFNVEMKHIFKCKDCPYVSTCNGTIIHRRRHHRQAQHKCPHCPKEYVMKCELDRHKASHYDADGNPTLKISKGGPAKEPSTYMIGNKCYQVAGKGKVAPYFDMPKHVCTECGYKGTYLAVSQHVRHEHLGTTMCCRFCEKVFLTLAARDCHEEKHRMPDGTIQPLGSKGGGDKRSFSCPQCGQMFRMKQHMERHLARKHSAKIFACDQCSNTYSLERDLTTHIRVKHTTVDQISCTLCGAEFACEAYLKNHHRRVHAEKQWLQCQQCQKLCKDSEALQRHGKIHRPDHVKLRHKCPECPKSFCSDSYLKDHLNVHSGDRPYECSDCSATFMTQSVFSRHKHKHKASIECPYDDCGARFRVLIDQVKHVNKMHADVSTYVCSHCGKLFLNKKRMLYHDCEKGLITVDGVKQEEGEVAAQQINTEDGQLVEEENLVYMCAQCDIIMSSWDEMEQHALTCEATETAADIVPVASEELQDSEEQVVIQEVEEGIFSVEMVELENQ</sequence>
<dbReference type="SUPFAM" id="SSF57667">
    <property type="entry name" value="beta-beta-alpha zinc fingers"/>
    <property type="match status" value="5"/>
</dbReference>
<feature type="domain" description="C2H2-type" evidence="7">
    <location>
        <begin position="723"/>
        <end position="750"/>
    </location>
</feature>
<dbReference type="PANTHER" id="PTHR24379">
    <property type="entry name" value="KRAB AND ZINC FINGER DOMAIN-CONTAINING"/>
    <property type="match status" value="1"/>
</dbReference>
<evidence type="ECO:0000313" key="9">
    <source>
        <dbReference type="EnsemblMetazoa" id="CapteP219836"/>
    </source>
</evidence>
<dbReference type="PROSITE" id="PS50157">
    <property type="entry name" value="ZINC_FINGER_C2H2_2"/>
    <property type="match status" value="9"/>
</dbReference>
<dbReference type="Pfam" id="PF00096">
    <property type="entry name" value="zf-C2H2"/>
    <property type="match status" value="3"/>
</dbReference>
<dbReference type="PANTHER" id="PTHR24379:SF127">
    <property type="entry name" value="BLOODY FINGERS-RELATED"/>
    <property type="match status" value="1"/>
</dbReference>
<evidence type="ECO:0000256" key="3">
    <source>
        <dbReference type="ARBA" id="ARBA00022771"/>
    </source>
</evidence>
<feature type="domain" description="C2H2-type" evidence="7">
    <location>
        <begin position="948"/>
        <end position="975"/>
    </location>
</feature>
<dbReference type="InterPro" id="IPR013087">
    <property type="entry name" value="Znf_C2H2_type"/>
</dbReference>
<feature type="domain" description="C2H2-type" evidence="7">
    <location>
        <begin position="890"/>
        <end position="918"/>
    </location>
</feature>
<dbReference type="InterPro" id="IPR036236">
    <property type="entry name" value="Znf_C2H2_sf"/>
</dbReference>
<dbReference type="AlphaFoldDB" id="R7VIX7"/>
<protein>
    <recommendedName>
        <fullName evidence="7">C2H2-type domain-containing protein</fullName>
    </recommendedName>
</protein>
<evidence type="ECO:0000256" key="1">
    <source>
        <dbReference type="ARBA" id="ARBA00022723"/>
    </source>
</evidence>
<feature type="domain" description="C2H2-type" evidence="7">
    <location>
        <begin position="588"/>
        <end position="618"/>
    </location>
</feature>
<reference evidence="10" key="1">
    <citation type="submission" date="2012-12" db="EMBL/GenBank/DDBJ databases">
        <authorList>
            <person name="Hellsten U."/>
            <person name="Grimwood J."/>
            <person name="Chapman J.A."/>
            <person name="Shapiro H."/>
            <person name="Aerts A."/>
            <person name="Otillar R.P."/>
            <person name="Terry A.Y."/>
            <person name="Boore J.L."/>
            <person name="Simakov O."/>
            <person name="Marletaz F."/>
            <person name="Cho S.-J."/>
            <person name="Edsinger-Gonzales E."/>
            <person name="Havlak P."/>
            <person name="Kuo D.-H."/>
            <person name="Larsson T."/>
            <person name="Lv J."/>
            <person name="Arendt D."/>
            <person name="Savage R."/>
            <person name="Osoegawa K."/>
            <person name="de Jong P."/>
            <person name="Lindberg D.R."/>
            <person name="Seaver E.C."/>
            <person name="Weisblat D.A."/>
            <person name="Putnam N.H."/>
            <person name="Grigoriev I.V."/>
            <person name="Rokhsar D.S."/>
        </authorList>
    </citation>
    <scope>NUCLEOTIDE SEQUENCE</scope>
    <source>
        <strain evidence="10">I ESC-2004</strain>
    </source>
</reference>
<feature type="domain" description="C2H2-type" evidence="7">
    <location>
        <begin position="512"/>
        <end position="539"/>
    </location>
</feature>
<name>R7VIX7_CAPTE</name>
<feature type="domain" description="C2H2-type" evidence="7">
    <location>
        <begin position="1007"/>
        <end position="1034"/>
    </location>
</feature>
<feature type="compositionally biased region" description="Acidic residues" evidence="6">
    <location>
        <begin position="461"/>
        <end position="476"/>
    </location>
</feature>
<dbReference type="HOGENOM" id="CLU_272280_0_0_1"/>
<evidence type="ECO:0000256" key="5">
    <source>
        <dbReference type="PROSITE-ProRule" id="PRU00042"/>
    </source>
</evidence>
<keyword evidence="10" id="KW-1185">Reference proteome</keyword>